<gene>
    <name evidence="1" type="ORF">SAMN05216529_1073</name>
</gene>
<dbReference type="SUPFAM" id="SSF64397">
    <property type="entry name" value="Hsp33 domain"/>
    <property type="match status" value="1"/>
</dbReference>
<sequence length="212" mass="24177">MNNIIKMFSMNKDFRIVIADTYQIAEKELNDFTGNDCIRKFLEQIITNCTLLSAMNDFNQKISFSLRLSKEISIFCMVTNSKFSIEYTNKLNEFKETVSDLFNDKSLLSITTGDWNTGLHTGTVEAHIDNIDVLFAYFTVQSEQLPSHFIMAGDNATRGVLMQPLPFADEKAITKGDAELLYLSKQLEQTEWQKVIGIYSPLANVISENRIE</sequence>
<dbReference type="Gene3D" id="3.55.30.10">
    <property type="entry name" value="Hsp33 domain"/>
    <property type="match status" value="1"/>
</dbReference>
<keyword evidence="2" id="KW-1185">Reference proteome</keyword>
<dbReference type="GO" id="GO:0051082">
    <property type="term" value="F:unfolded protein binding"/>
    <property type="evidence" value="ECO:0007669"/>
    <property type="project" value="InterPro"/>
</dbReference>
<name>A0A316AHF1_9FIRM</name>
<dbReference type="EMBL" id="UHJJ01000007">
    <property type="protein sequence ID" value="SUQ14551.1"/>
    <property type="molecule type" value="Genomic_DNA"/>
</dbReference>
<dbReference type="InterPro" id="IPR016153">
    <property type="entry name" value="Heat_shock_Hsp33_N"/>
</dbReference>
<evidence type="ECO:0000313" key="1">
    <source>
        <dbReference type="EMBL" id="SUQ14551.1"/>
    </source>
</evidence>
<protein>
    <submittedName>
        <fullName evidence="1">Hsp33 protein</fullName>
    </submittedName>
</protein>
<dbReference type="Proteomes" id="UP000254051">
    <property type="component" value="Unassembled WGS sequence"/>
</dbReference>
<reference evidence="2" key="1">
    <citation type="submission" date="2017-07" db="EMBL/GenBank/DDBJ databases">
        <authorList>
            <person name="Varghese N."/>
            <person name="Submissions S."/>
        </authorList>
    </citation>
    <scope>NUCLEOTIDE SEQUENCE [LARGE SCALE GENOMIC DNA]</scope>
    <source>
        <strain evidence="2">NLAE-zl-C134</strain>
    </source>
</reference>
<accession>A0A316AHF1</accession>
<dbReference type="AlphaFoldDB" id="A0A316AHF1"/>
<evidence type="ECO:0000313" key="2">
    <source>
        <dbReference type="Proteomes" id="UP000254051"/>
    </source>
</evidence>
<dbReference type="GO" id="GO:0006457">
    <property type="term" value="P:protein folding"/>
    <property type="evidence" value="ECO:0007669"/>
    <property type="project" value="InterPro"/>
</dbReference>
<proteinExistence type="predicted"/>
<dbReference type="InterPro" id="IPR000397">
    <property type="entry name" value="Heat_shock_Hsp33"/>
</dbReference>
<organism evidence="1 2">
    <name type="scientific">Faecalicatena contorta</name>
    <dbReference type="NCBI Taxonomy" id="39482"/>
    <lineage>
        <taxon>Bacteria</taxon>
        <taxon>Bacillati</taxon>
        <taxon>Bacillota</taxon>
        <taxon>Clostridia</taxon>
        <taxon>Lachnospirales</taxon>
        <taxon>Lachnospiraceae</taxon>
        <taxon>Faecalicatena</taxon>
    </lineage>
</organism>
<dbReference type="OrthoDB" id="2577715at2"/>
<dbReference type="RefSeq" id="WP_109711554.1">
    <property type="nucleotide sequence ID" value="NZ_QGDS01000007.1"/>
</dbReference>
<dbReference type="Pfam" id="PF01430">
    <property type="entry name" value="HSP33"/>
    <property type="match status" value="1"/>
</dbReference>
<dbReference type="GO" id="GO:0005737">
    <property type="term" value="C:cytoplasm"/>
    <property type="evidence" value="ECO:0007669"/>
    <property type="project" value="InterPro"/>
</dbReference>